<accession>A0A2D0AD09</accession>
<comment type="caution">
    <text evidence="1">The sequence shown here is derived from an EMBL/GenBank/DDBJ whole genome shotgun (WGS) entry which is preliminary data.</text>
</comment>
<evidence type="ECO:0000313" key="2">
    <source>
        <dbReference type="Proteomes" id="UP000198145"/>
    </source>
</evidence>
<name>A0A2D0AD09_PSENT</name>
<dbReference type="AlphaFoldDB" id="A0A2D0AD09"/>
<evidence type="ECO:0000313" key="1">
    <source>
        <dbReference type="EMBL" id="OWP49549.1"/>
    </source>
</evidence>
<reference evidence="1 2" key="1">
    <citation type="submission" date="2017-06" db="EMBL/GenBank/DDBJ databases">
        <title>Draft genome of Pseudomonas nitroreducens DF05.</title>
        <authorList>
            <person name="Iyer R."/>
        </authorList>
    </citation>
    <scope>NUCLEOTIDE SEQUENCE [LARGE SCALE GENOMIC DNA]</scope>
    <source>
        <strain evidence="1 2">DF05</strain>
    </source>
</reference>
<dbReference type="Proteomes" id="UP000198145">
    <property type="component" value="Unassembled WGS sequence"/>
</dbReference>
<organism evidence="1 2">
    <name type="scientific">Pseudomonas nitroreducens</name>
    <dbReference type="NCBI Taxonomy" id="46680"/>
    <lineage>
        <taxon>Bacteria</taxon>
        <taxon>Pseudomonadati</taxon>
        <taxon>Pseudomonadota</taxon>
        <taxon>Gammaproteobacteria</taxon>
        <taxon>Pseudomonadales</taxon>
        <taxon>Pseudomonadaceae</taxon>
        <taxon>Pseudomonas</taxon>
    </lineage>
</organism>
<protein>
    <recommendedName>
        <fullName evidence="3">DUF1963 domain-containing protein</fullName>
    </recommendedName>
</protein>
<evidence type="ECO:0008006" key="3">
    <source>
        <dbReference type="Google" id="ProtNLM"/>
    </source>
</evidence>
<dbReference type="RefSeq" id="WP_088419553.1">
    <property type="nucleotide sequence ID" value="NZ_NJBA01000006.1"/>
</dbReference>
<sequence>MHAYDIELLKYSTPAAGEELQGWCFGLPPGITPEQWPLDPDTGYPLMHGFTLRLPEDYRVHGPEIVALSFFSLSPDQNDGGPNSVDGIAEQLVSPGEQPPADPDLLPFWQAGRASHPRLHRMEDILGGAYAVILLTEAEFNGAACQPPRLPAGNPLLAQTAAPQWLASGSASTFDTTMKEGDYLFGLFGGIPQPGLETRYLLRWSPRASDPNAGVQPDEYGGTDYQSFYYWENDDIHRDNYREHAWSQGHQPNHIGGTMRPVQGMPDVSAYYIGFEEYLGGYNFGTGNAQLDFRDMKIDWAC</sequence>
<gene>
    <name evidence="1" type="ORF">CEG18_18500</name>
</gene>
<dbReference type="eggNOG" id="ENOG502ZAUQ">
    <property type="taxonomic scope" value="Bacteria"/>
</dbReference>
<proteinExistence type="predicted"/>
<dbReference type="EMBL" id="NJBA01000006">
    <property type="protein sequence ID" value="OWP49549.1"/>
    <property type="molecule type" value="Genomic_DNA"/>
</dbReference>